<keyword evidence="3 7" id="KW-1133">Transmembrane helix</keyword>
<keyword evidence="6 7" id="KW-0961">Cell wall biogenesis/degradation</keyword>
<protein>
    <recommendedName>
        <fullName evidence="7">Endolytic murein transglycosylase</fullName>
        <ecNumber evidence="7">4.2.2.29</ecNumber>
    </recommendedName>
    <alternativeName>
        <fullName evidence="7">Peptidoglycan lytic transglycosylase</fullName>
    </alternativeName>
    <alternativeName>
        <fullName evidence="7">Peptidoglycan polymerization terminase</fullName>
    </alternativeName>
</protein>
<evidence type="ECO:0000313" key="10">
    <source>
        <dbReference type="Proteomes" id="UP000756860"/>
    </source>
</evidence>
<dbReference type="EC" id="4.2.2.29" evidence="7"/>
<evidence type="ECO:0000256" key="1">
    <source>
        <dbReference type="ARBA" id="ARBA00022475"/>
    </source>
</evidence>
<evidence type="ECO:0000256" key="3">
    <source>
        <dbReference type="ARBA" id="ARBA00022989"/>
    </source>
</evidence>
<feature type="site" description="Important for catalytic activity" evidence="7">
    <location>
        <position position="221"/>
    </location>
</feature>
<keyword evidence="5 7" id="KW-0456">Lyase</keyword>
<organism evidence="9 10">
    <name type="scientific">Geomobilimonas luticola</name>
    <dbReference type="NCBI Taxonomy" id="1114878"/>
    <lineage>
        <taxon>Bacteria</taxon>
        <taxon>Pseudomonadati</taxon>
        <taxon>Thermodesulfobacteriota</taxon>
        <taxon>Desulfuromonadia</taxon>
        <taxon>Geobacterales</taxon>
        <taxon>Geobacteraceae</taxon>
        <taxon>Geomobilimonas</taxon>
    </lineage>
</organism>
<keyword evidence="1 7" id="KW-1003">Cell membrane</keyword>
<comment type="function">
    <text evidence="7">Functions as a peptidoglycan terminase that cleaves nascent peptidoglycan strands endolytically to terminate their elongation.</text>
</comment>
<gene>
    <name evidence="7 9" type="primary">mltG</name>
    <name evidence="9" type="ORF">KI810_06375</name>
</gene>
<dbReference type="InterPro" id="IPR003770">
    <property type="entry name" value="MLTG-like"/>
</dbReference>
<evidence type="ECO:0000256" key="2">
    <source>
        <dbReference type="ARBA" id="ARBA00022692"/>
    </source>
</evidence>
<comment type="catalytic activity">
    <reaction evidence="7">
        <text>a peptidoglycan chain = a peptidoglycan chain with N-acetyl-1,6-anhydromuramyl-[peptide] at the reducing end + a peptidoglycan chain with N-acetylglucosamine at the non-reducing end.</text>
        <dbReference type="EC" id="4.2.2.29"/>
    </reaction>
</comment>
<feature type="compositionally biased region" description="Low complexity" evidence="8">
    <location>
        <begin position="339"/>
        <end position="349"/>
    </location>
</feature>
<evidence type="ECO:0000256" key="8">
    <source>
        <dbReference type="SAM" id="MobiDB-lite"/>
    </source>
</evidence>
<dbReference type="EMBL" id="JAHCVK010000001">
    <property type="protein sequence ID" value="MBT0652674.1"/>
    <property type="molecule type" value="Genomic_DNA"/>
</dbReference>
<dbReference type="HAMAP" id="MF_02065">
    <property type="entry name" value="MltG"/>
    <property type="match status" value="1"/>
</dbReference>
<dbReference type="RefSeq" id="WP_214174594.1">
    <property type="nucleotide sequence ID" value="NZ_JAHCVK010000001.1"/>
</dbReference>
<feature type="transmembrane region" description="Helical" evidence="7">
    <location>
        <begin position="12"/>
        <end position="33"/>
    </location>
</feature>
<dbReference type="Gene3D" id="3.30.160.60">
    <property type="entry name" value="Classic Zinc Finger"/>
    <property type="match status" value="1"/>
</dbReference>
<dbReference type="PANTHER" id="PTHR30518:SF2">
    <property type="entry name" value="ENDOLYTIC MUREIN TRANSGLYCOSYLASE"/>
    <property type="match status" value="1"/>
</dbReference>
<reference evidence="9 10" key="1">
    <citation type="submission" date="2021-05" db="EMBL/GenBank/DDBJ databases">
        <title>The draft genome of Geobacter luticola JCM 17780.</title>
        <authorList>
            <person name="Xu Z."/>
            <person name="Masuda Y."/>
            <person name="Itoh H."/>
            <person name="Senoo K."/>
        </authorList>
    </citation>
    <scope>NUCLEOTIDE SEQUENCE [LARGE SCALE GENOMIC DNA]</scope>
    <source>
        <strain evidence="9 10">JCM 17780</strain>
    </source>
</reference>
<feature type="region of interest" description="Disordered" evidence="8">
    <location>
        <begin position="339"/>
        <end position="361"/>
    </location>
</feature>
<comment type="subcellular location">
    <subcellularLocation>
        <location evidence="7">Cell membrane</location>
        <topology evidence="7">Single-pass membrane protein</topology>
    </subcellularLocation>
</comment>
<keyword evidence="4 7" id="KW-0472">Membrane</keyword>
<evidence type="ECO:0000313" key="9">
    <source>
        <dbReference type="EMBL" id="MBT0652674.1"/>
    </source>
</evidence>
<accession>A0ABS5SBC6</accession>
<dbReference type="NCBIfam" id="TIGR00247">
    <property type="entry name" value="endolytic transglycosylase MltG"/>
    <property type="match status" value="1"/>
</dbReference>
<evidence type="ECO:0000256" key="6">
    <source>
        <dbReference type="ARBA" id="ARBA00023316"/>
    </source>
</evidence>
<evidence type="ECO:0000256" key="4">
    <source>
        <dbReference type="ARBA" id="ARBA00023136"/>
    </source>
</evidence>
<evidence type="ECO:0000256" key="5">
    <source>
        <dbReference type="ARBA" id="ARBA00023239"/>
    </source>
</evidence>
<evidence type="ECO:0000256" key="7">
    <source>
        <dbReference type="HAMAP-Rule" id="MF_02065"/>
    </source>
</evidence>
<sequence length="361" mass="40065">MKASWRKKRYRLAIFALATVLLILVCSFGMFVFRPAGTGKRVALVELAAGAPFRRIAVELEEKRIITNGKLFVILARLRGATGKVQAGPYQVNDGMPPQEILDRMVHGDVYVQRFAVPEGYSIYQIAELLESRRLFLKDEFLRACADRQLLKELGISGRSVEGFLYPSTYTIPPRTTPEQFILQMVEQFDKVFDQKFAGRLEAAGMSKGELVTLASMIEKEAVIPAERPLIASVFLNRLRSRMPLQSDPTAVYGVRAFAGPVSRRDILRASPYNTYQIKGLPPGPIGNPGSDSIEAVLTPARTGYYYFVAKKDGSHHFSATLAEHNRAVDRYLKSAATASSPSTGSVAGYRNDRPNLTGRR</sequence>
<comment type="similarity">
    <text evidence="7">Belongs to the transglycosylase MltG family.</text>
</comment>
<dbReference type="Proteomes" id="UP000756860">
    <property type="component" value="Unassembled WGS sequence"/>
</dbReference>
<dbReference type="PANTHER" id="PTHR30518">
    <property type="entry name" value="ENDOLYTIC MUREIN TRANSGLYCOSYLASE"/>
    <property type="match status" value="1"/>
</dbReference>
<dbReference type="CDD" id="cd08010">
    <property type="entry name" value="MltG_like"/>
    <property type="match status" value="1"/>
</dbReference>
<keyword evidence="2 7" id="KW-0812">Transmembrane</keyword>
<comment type="caution">
    <text evidence="9">The sequence shown here is derived from an EMBL/GenBank/DDBJ whole genome shotgun (WGS) entry which is preliminary data.</text>
</comment>
<name>A0ABS5SBC6_9BACT</name>
<dbReference type="Gene3D" id="3.30.1490.480">
    <property type="entry name" value="Endolytic murein transglycosylase"/>
    <property type="match status" value="1"/>
</dbReference>
<proteinExistence type="inferred from homology"/>
<keyword evidence="10" id="KW-1185">Reference proteome</keyword>
<dbReference type="Pfam" id="PF02618">
    <property type="entry name" value="YceG"/>
    <property type="match status" value="1"/>
</dbReference>